<accession>A0ABX8IYV9</accession>
<dbReference type="Pfam" id="PF13489">
    <property type="entry name" value="Methyltransf_23"/>
    <property type="match status" value="1"/>
</dbReference>
<evidence type="ECO:0000313" key="2">
    <source>
        <dbReference type="Proteomes" id="UP000683436"/>
    </source>
</evidence>
<proteinExistence type="predicted"/>
<dbReference type="PANTHER" id="PTHR43861:SF1">
    <property type="entry name" value="TRANS-ACONITATE 2-METHYLTRANSFERASE"/>
    <property type="match status" value="1"/>
</dbReference>
<dbReference type="GO" id="GO:0008168">
    <property type="term" value="F:methyltransferase activity"/>
    <property type="evidence" value="ECO:0007669"/>
    <property type="project" value="UniProtKB-KW"/>
</dbReference>
<dbReference type="CDD" id="cd02440">
    <property type="entry name" value="AdoMet_MTases"/>
    <property type="match status" value="1"/>
</dbReference>
<dbReference type="RefSeq" id="WP_216707089.1">
    <property type="nucleotide sequence ID" value="NZ_CP076683.1"/>
</dbReference>
<evidence type="ECO:0000313" key="1">
    <source>
        <dbReference type="EMBL" id="QWV18480.1"/>
    </source>
</evidence>
<protein>
    <submittedName>
        <fullName evidence="1">Methyltransferase domain-containing protein</fullName>
    </submittedName>
</protein>
<keyword evidence="1" id="KW-0489">Methyltransferase</keyword>
<gene>
    <name evidence="1" type="ORF">KQ248_07400</name>
</gene>
<dbReference type="PANTHER" id="PTHR43861">
    <property type="entry name" value="TRANS-ACONITATE 2-METHYLTRANSFERASE-RELATED"/>
    <property type="match status" value="1"/>
</dbReference>
<dbReference type="Proteomes" id="UP000683436">
    <property type="component" value="Chromosome"/>
</dbReference>
<sequence length="448" mass="49651">MDTDLKALQKIIAAEVARREYERVTEVEEAAGGPAAGTPNLPKDLVRAYELLELESYLPSAPWVEPTVAPAAQAAGADAQQRARGLYTRLTGTPLRRVLNHPRVTGLLRRAQQRPGGATLGNLLRVVISGIVRRVPGAHRLLHLLVVLRYLPERLRDLEYHAADGNTRLRNLGLQIQDQANQSLYSQGLAIQENQVYLLERIKRLEQQVRQHRTSQPTVAAEPVIAADMPAEMYVAFEDRFRGSSEQIRERLQANVPLLQAVVLGQDRPVLDLGCGRGEWLRLLVDNNVQALGIDTNPSMVEHCRSGGLQAEVADALVYLRQQPEKSLPAVTAFHVIEHVPLSVLVELIDEALRVIRPGGLVLFETPNPENLIVGACNFYTDPTHRNPLPPALMAFMLESRGFVNVRIDRRHPADPALLLQGEDQALTQTLNRLLFGAQDYAVIGYAP</sequence>
<name>A0ABX8IYV9_9GAMM</name>
<organism evidence="1 2">
    <name type="scientific">Stutzerimonas zhaodongensis</name>
    <dbReference type="NCBI Taxonomy" id="1176257"/>
    <lineage>
        <taxon>Bacteria</taxon>
        <taxon>Pseudomonadati</taxon>
        <taxon>Pseudomonadota</taxon>
        <taxon>Gammaproteobacteria</taxon>
        <taxon>Pseudomonadales</taxon>
        <taxon>Pseudomonadaceae</taxon>
        <taxon>Stutzerimonas</taxon>
    </lineage>
</organism>
<dbReference type="GO" id="GO:0032259">
    <property type="term" value="P:methylation"/>
    <property type="evidence" value="ECO:0007669"/>
    <property type="project" value="UniProtKB-KW"/>
</dbReference>
<reference evidence="1 2" key="1">
    <citation type="submission" date="2021-06" db="EMBL/GenBank/DDBJ databases">
        <title>Microbial metabolic specificity influences pelagic lipid remineralization.</title>
        <authorList>
            <person name="Behrendt L."/>
            <person name="Hunter J.E."/>
            <person name="Alcolombri U."/>
            <person name="Smriga S."/>
            <person name="Mincer T."/>
            <person name="Lowenstein D.P."/>
            <person name="Peaudecerf F.J."/>
            <person name="Fernandez V.I."/>
            <person name="Fredricks H."/>
            <person name="Almblad H."/>
            <person name="Harrison J.J."/>
            <person name="Stocker R."/>
            <person name="Van Mooy B.A.S."/>
        </authorList>
    </citation>
    <scope>NUCLEOTIDE SEQUENCE [LARGE SCALE GENOMIC DNA]</scope>
    <source>
        <strain evidence="1 2">A252</strain>
    </source>
</reference>
<keyword evidence="2" id="KW-1185">Reference proteome</keyword>
<dbReference type="EMBL" id="CP076683">
    <property type="protein sequence ID" value="QWV18480.1"/>
    <property type="molecule type" value="Genomic_DNA"/>
</dbReference>
<keyword evidence="1" id="KW-0808">Transferase</keyword>